<evidence type="ECO:0000256" key="2">
    <source>
        <dbReference type="ARBA" id="ARBA00022692"/>
    </source>
</evidence>
<keyword evidence="2 6" id="KW-0812">Transmembrane</keyword>
<dbReference type="Proteomes" id="UP000398389">
    <property type="component" value="Unassembled WGS sequence"/>
</dbReference>
<name>A0A5E8BD76_9ASCO</name>
<dbReference type="AlphaFoldDB" id="A0A5E8BD76"/>
<dbReference type="GO" id="GO:0016020">
    <property type="term" value="C:membrane"/>
    <property type="evidence" value="ECO:0007669"/>
    <property type="project" value="UniProtKB-SubCell"/>
</dbReference>
<dbReference type="EMBL" id="CABVLU010000002">
    <property type="protein sequence ID" value="VVT48997.1"/>
    <property type="molecule type" value="Genomic_DNA"/>
</dbReference>
<accession>A0A5E8BD76</accession>
<sequence length="389" mass="42477">MRGLMIPPVTKVTLLLLVLFSLVVCLFRLNIYNRLLAIAEGPQVQPETDSRPVPKPSKPVYADISIPFLTLVPGLSVFYPWVLITTTYVETTILGFLATGATLLYGGRYCERVWNSKELARFLLIVGVSSNVAAWATAIFEYALVSATVAEKNADNSNTSTPVGKEFYLLQPINGGIAFQLAFLVALKQLVPEHSIVLFRGLFTIKVKHLVFPTLVLYTLIGIVYFRDLPFISQVWAGFFASWIYLRFLRYTYVDPVLPTTTAATSNDSGVSIKSAPGKIRIRGDASEVFSLANFFYPALLRDLIQSLATVVFRTLVAIKICTPFAQDEVEQGNLRASIRTTGNTAASAGGNGAGPSSAAGPRSAAEIEADRRRALALKALDEKLKTAQ</sequence>
<dbReference type="SUPFAM" id="SSF144091">
    <property type="entry name" value="Rhomboid-like"/>
    <property type="match status" value="1"/>
</dbReference>
<dbReference type="InterPro" id="IPR013861">
    <property type="entry name" value="TMEM115/Pdh1/Rbl19"/>
</dbReference>
<dbReference type="PANTHER" id="PTHR13377:SF3">
    <property type="entry name" value="TRANSMEMBRANE PROTEIN 115"/>
    <property type="match status" value="1"/>
</dbReference>
<keyword evidence="3 6" id="KW-1133">Transmembrane helix</keyword>
<dbReference type="OrthoDB" id="73612at2759"/>
<dbReference type="InterPro" id="IPR035952">
    <property type="entry name" value="Rhomboid-like_sf"/>
</dbReference>
<evidence type="ECO:0000313" key="8">
    <source>
        <dbReference type="Proteomes" id="UP000398389"/>
    </source>
</evidence>
<feature type="compositionally biased region" description="Low complexity" evidence="5">
    <location>
        <begin position="345"/>
        <end position="365"/>
    </location>
</feature>
<dbReference type="GO" id="GO:0006890">
    <property type="term" value="P:retrograde vesicle-mediated transport, Golgi to endoplasmic reticulum"/>
    <property type="evidence" value="ECO:0007669"/>
    <property type="project" value="InterPro"/>
</dbReference>
<evidence type="ECO:0000256" key="3">
    <source>
        <dbReference type="ARBA" id="ARBA00022989"/>
    </source>
</evidence>
<feature type="region of interest" description="Disordered" evidence="5">
    <location>
        <begin position="345"/>
        <end position="368"/>
    </location>
</feature>
<dbReference type="GO" id="GO:0005794">
    <property type="term" value="C:Golgi apparatus"/>
    <property type="evidence" value="ECO:0007669"/>
    <property type="project" value="TreeGrafter"/>
</dbReference>
<keyword evidence="4 6" id="KW-0472">Membrane</keyword>
<feature type="transmembrane region" description="Helical" evidence="6">
    <location>
        <begin position="12"/>
        <end position="31"/>
    </location>
</feature>
<organism evidence="7 8">
    <name type="scientific">Magnusiomyces paraingens</name>
    <dbReference type="NCBI Taxonomy" id="2606893"/>
    <lineage>
        <taxon>Eukaryota</taxon>
        <taxon>Fungi</taxon>
        <taxon>Dikarya</taxon>
        <taxon>Ascomycota</taxon>
        <taxon>Saccharomycotina</taxon>
        <taxon>Dipodascomycetes</taxon>
        <taxon>Dipodascales</taxon>
        <taxon>Dipodascaceae</taxon>
        <taxon>Magnusiomyces</taxon>
    </lineage>
</organism>
<feature type="transmembrane region" description="Helical" evidence="6">
    <location>
        <begin position="167"/>
        <end position="187"/>
    </location>
</feature>
<keyword evidence="8" id="KW-1185">Reference proteome</keyword>
<feature type="transmembrane region" description="Helical" evidence="6">
    <location>
        <begin position="88"/>
        <end position="107"/>
    </location>
</feature>
<feature type="transmembrane region" description="Helical" evidence="6">
    <location>
        <begin position="119"/>
        <end position="147"/>
    </location>
</feature>
<evidence type="ECO:0000256" key="6">
    <source>
        <dbReference type="SAM" id="Phobius"/>
    </source>
</evidence>
<feature type="transmembrane region" description="Helical" evidence="6">
    <location>
        <begin position="60"/>
        <end position="82"/>
    </location>
</feature>
<protein>
    <submittedName>
        <fullName evidence="7">Uncharacterized protein</fullName>
    </submittedName>
</protein>
<evidence type="ECO:0000256" key="1">
    <source>
        <dbReference type="ARBA" id="ARBA00004141"/>
    </source>
</evidence>
<evidence type="ECO:0000256" key="5">
    <source>
        <dbReference type="SAM" id="MobiDB-lite"/>
    </source>
</evidence>
<gene>
    <name evidence="7" type="ORF">SAPINGB_P002053</name>
</gene>
<feature type="transmembrane region" description="Helical" evidence="6">
    <location>
        <begin position="207"/>
        <end position="225"/>
    </location>
</feature>
<dbReference type="PANTHER" id="PTHR13377">
    <property type="entry name" value="PLACENTAL PROTEIN 6"/>
    <property type="match status" value="1"/>
</dbReference>
<reference evidence="7 8" key="1">
    <citation type="submission" date="2019-09" db="EMBL/GenBank/DDBJ databases">
        <authorList>
            <person name="Brejova B."/>
        </authorList>
    </citation>
    <scope>NUCLEOTIDE SEQUENCE [LARGE SCALE GENOMIC DNA]</scope>
</reference>
<dbReference type="Pfam" id="PF08551">
    <property type="entry name" value="DUF1751"/>
    <property type="match status" value="1"/>
</dbReference>
<feature type="transmembrane region" description="Helical" evidence="6">
    <location>
        <begin position="231"/>
        <end position="249"/>
    </location>
</feature>
<dbReference type="RefSeq" id="XP_031852664.1">
    <property type="nucleotide sequence ID" value="XM_031996773.1"/>
</dbReference>
<evidence type="ECO:0000313" key="7">
    <source>
        <dbReference type="EMBL" id="VVT48997.1"/>
    </source>
</evidence>
<dbReference type="GeneID" id="43580873"/>
<proteinExistence type="predicted"/>
<comment type="subcellular location">
    <subcellularLocation>
        <location evidence="1">Membrane</location>
        <topology evidence="1">Multi-pass membrane protein</topology>
    </subcellularLocation>
</comment>
<dbReference type="SMART" id="SM01160">
    <property type="entry name" value="DUF1751"/>
    <property type="match status" value="1"/>
</dbReference>
<evidence type="ECO:0000256" key="4">
    <source>
        <dbReference type="ARBA" id="ARBA00023136"/>
    </source>
</evidence>